<organism evidence="2 3">
    <name type="scientific">Elaeophora elaphi</name>
    <dbReference type="NCBI Taxonomy" id="1147741"/>
    <lineage>
        <taxon>Eukaryota</taxon>
        <taxon>Metazoa</taxon>
        <taxon>Ecdysozoa</taxon>
        <taxon>Nematoda</taxon>
        <taxon>Chromadorea</taxon>
        <taxon>Rhabditida</taxon>
        <taxon>Spirurina</taxon>
        <taxon>Spiruromorpha</taxon>
        <taxon>Filarioidea</taxon>
        <taxon>Onchocercidae</taxon>
        <taxon>Elaeophora</taxon>
    </lineage>
</organism>
<dbReference type="WBParaSite" id="EEL_0000854201-mRNA-1">
    <property type="protein sequence ID" value="EEL_0000854201-mRNA-1"/>
    <property type="gene ID" value="EEL_0000854201"/>
</dbReference>
<sequence>MYGYCSIPDDQPCSSSDELTFINMNCELQQNGSQTNVDFRNNDDSMHCSRAFVRNVYRAEYSSMRRTAPLNERSIDVISLNGSERGVDIPSPVHTLPPRPPSRSNSAGHSAHNRLPPPPTYQSKNCIKQPTVSNKPPPPPYKGRVMPPTKRTTEFPPKEASTPESEHNKSALYPEDEKRNVIRNKAERNEKTISIYENVDHNDASLSPELGTVWYEYGCV</sequence>
<dbReference type="Proteomes" id="UP000050640">
    <property type="component" value="Unplaced"/>
</dbReference>
<reference evidence="3" key="1">
    <citation type="submission" date="2017-02" db="UniProtKB">
        <authorList>
            <consortium name="WormBaseParasite"/>
        </authorList>
    </citation>
    <scope>IDENTIFICATION</scope>
</reference>
<feature type="compositionally biased region" description="Polar residues" evidence="1">
    <location>
        <begin position="121"/>
        <end position="134"/>
    </location>
</feature>
<protein>
    <submittedName>
        <fullName evidence="3">Uncharacterized protein</fullName>
    </submittedName>
</protein>
<accession>A0A0R3S1J8</accession>
<keyword evidence="2" id="KW-1185">Reference proteome</keyword>
<feature type="region of interest" description="Disordered" evidence="1">
    <location>
        <begin position="83"/>
        <end position="176"/>
    </location>
</feature>
<dbReference type="AlphaFoldDB" id="A0A0R3S1J8"/>
<evidence type="ECO:0000313" key="3">
    <source>
        <dbReference type="WBParaSite" id="EEL_0000854201-mRNA-1"/>
    </source>
</evidence>
<evidence type="ECO:0000313" key="2">
    <source>
        <dbReference type="Proteomes" id="UP000050640"/>
    </source>
</evidence>
<dbReference type="STRING" id="1147741.A0A0R3S1J8"/>
<name>A0A0R3S1J8_9BILA</name>
<feature type="compositionally biased region" description="Basic and acidic residues" evidence="1">
    <location>
        <begin position="164"/>
        <end position="176"/>
    </location>
</feature>
<evidence type="ECO:0000256" key="1">
    <source>
        <dbReference type="SAM" id="MobiDB-lite"/>
    </source>
</evidence>
<proteinExistence type="predicted"/>